<dbReference type="UniPathway" id="UPA00219"/>
<comment type="caution">
    <text evidence="15">The sequence shown here is derived from an EMBL/GenBank/DDBJ whole genome shotgun (WGS) entry which is preliminary data.</text>
</comment>
<dbReference type="InterPro" id="IPR013221">
    <property type="entry name" value="Mur_ligase_cen"/>
</dbReference>
<dbReference type="GO" id="GO:0005524">
    <property type="term" value="F:ATP binding"/>
    <property type="evidence" value="ECO:0007669"/>
    <property type="project" value="UniProtKB-UniRule"/>
</dbReference>
<comment type="similarity">
    <text evidence="10">Belongs to the MurCDEF family. MurF subfamily.</text>
</comment>
<feature type="domain" description="Mur ligase central" evidence="14">
    <location>
        <begin position="113"/>
        <end position="299"/>
    </location>
</feature>
<dbReference type="SUPFAM" id="SSF53623">
    <property type="entry name" value="MurD-like peptide ligases, catalytic domain"/>
    <property type="match status" value="1"/>
</dbReference>
<comment type="pathway">
    <text evidence="10 11">Cell wall biogenesis; peptidoglycan biosynthesis.</text>
</comment>
<dbReference type="Gene3D" id="3.40.1190.10">
    <property type="entry name" value="Mur-like, catalytic domain"/>
    <property type="match status" value="1"/>
</dbReference>
<dbReference type="SUPFAM" id="SSF53244">
    <property type="entry name" value="MurD-like peptide ligases, peptide-binding domain"/>
    <property type="match status" value="1"/>
</dbReference>
<keyword evidence="6 10" id="KW-0133">Cell shape</keyword>
<keyword evidence="16" id="KW-1185">Reference proteome</keyword>
<evidence type="ECO:0000259" key="12">
    <source>
        <dbReference type="Pfam" id="PF01225"/>
    </source>
</evidence>
<dbReference type="GO" id="GO:0005737">
    <property type="term" value="C:cytoplasm"/>
    <property type="evidence" value="ECO:0007669"/>
    <property type="project" value="UniProtKB-SubCell"/>
</dbReference>
<dbReference type="GO" id="GO:0047480">
    <property type="term" value="F:UDP-N-acetylmuramoyl-tripeptide-D-alanyl-D-alanine ligase activity"/>
    <property type="evidence" value="ECO:0007669"/>
    <property type="project" value="UniProtKB-UniRule"/>
</dbReference>
<dbReference type="GO" id="GO:0071555">
    <property type="term" value="P:cell wall organization"/>
    <property type="evidence" value="ECO:0007669"/>
    <property type="project" value="UniProtKB-KW"/>
</dbReference>
<evidence type="ECO:0000259" key="14">
    <source>
        <dbReference type="Pfam" id="PF08245"/>
    </source>
</evidence>
<keyword evidence="7 10" id="KW-0573">Peptidoglycan synthesis</keyword>
<keyword evidence="8 10" id="KW-0131">Cell cycle</keyword>
<keyword evidence="5 10" id="KW-0067">ATP-binding</keyword>
<protein>
    <recommendedName>
        <fullName evidence="10 11">UDP-N-acetylmuramoyl-tripeptide--D-alanyl-D-alanine ligase</fullName>
        <ecNumber evidence="10 11">6.3.2.10</ecNumber>
    </recommendedName>
    <alternativeName>
        <fullName evidence="10">D-alanyl-D-alanine-adding enzyme</fullName>
    </alternativeName>
</protein>
<name>A0A0B3VSV5_9FIRM</name>
<dbReference type="EMBL" id="JWHR01000133">
    <property type="protein sequence ID" value="KHS55918.1"/>
    <property type="molecule type" value="Genomic_DNA"/>
</dbReference>
<organism evidence="15 16">
    <name type="scientific">Terrisporobacter othiniensis</name>
    <dbReference type="NCBI Taxonomy" id="1577792"/>
    <lineage>
        <taxon>Bacteria</taxon>
        <taxon>Bacillati</taxon>
        <taxon>Bacillota</taxon>
        <taxon>Clostridia</taxon>
        <taxon>Peptostreptococcales</taxon>
        <taxon>Peptostreptococcaceae</taxon>
        <taxon>Terrisporobacter</taxon>
    </lineage>
</organism>
<evidence type="ECO:0000256" key="4">
    <source>
        <dbReference type="ARBA" id="ARBA00022741"/>
    </source>
</evidence>
<evidence type="ECO:0000256" key="9">
    <source>
        <dbReference type="ARBA" id="ARBA00023316"/>
    </source>
</evidence>
<dbReference type="InterPro" id="IPR005863">
    <property type="entry name" value="UDP-N-AcMur_synth"/>
</dbReference>
<evidence type="ECO:0000256" key="11">
    <source>
        <dbReference type="RuleBase" id="RU004136"/>
    </source>
</evidence>
<feature type="binding site" evidence="10">
    <location>
        <begin position="115"/>
        <end position="121"/>
    </location>
    <ligand>
        <name>ATP</name>
        <dbReference type="ChEBI" id="CHEBI:30616"/>
    </ligand>
</feature>
<dbReference type="Proteomes" id="UP000031189">
    <property type="component" value="Unassembled WGS sequence"/>
</dbReference>
<dbReference type="EC" id="6.3.2.10" evidence="10 11"/>
<dbReference type="InterPro" id="IPR051046">
    <property type="entry name" value="MurCDEF_CellWall_CoF430Synth"/>
</dbReference>
<dbReference type="Gene3D" id="3.90.190.20">
    <property type="entry name" value="Mur ligase, C-terminal domain"/>
    <property type="match status" value="1"/>
</dbReference>
<evidence type="ECO:0000256" key="6">
    <source>
        <dbReference type="ARBA" id="ARBA00022960"/>
    </source>
</evidence>
<dbReference type="OrthoDB" id="9801978at2"/>
<comment type="catalytic activity">
    <reaction evidence="10 11">
        <text>D-alanyl-D-alanine + UDP-N-acetyl-alpha-D-muramoyl-L-alanyl-gamma-D-glutamyl-meso-2,6-diaminopimelate + ATP = UDP-N-acetyl-alpha-D-muramoyl-L-alanyl-gamma-D-glutamyl-meso-2,6-diaminopimeloyl-D-alanyl-D-alanine + ADP + phosphate + H(+)</text>
        <dbReference type="Rhea" id="RHEA:28374"/>
        <dbReference type="ChEBI" id="CHEBI:15378"/>
        <dbReference type="ChEBI" id="CHEBI:30616"/>
        <dbReference type="ChEBI" id="CHEBI:43474"/>
        <dbReference type="ChEBI" id="CHEBI:57822"/>
        <dbReference type="ChEBI" id="CHEBI:61386"/>
        <dbReference type="ChEBI" id="CHEBI:83905"/>
        <dbReference type="ChEBI" id="CHEBI:456216"/>
        <dbReference type="EC" id="6.3.2.10"/>
    </reaction>
</comment>
<dbReference type="STRING" id="1577792.QX51_16480"/>
<evidence type="ECO:0000256" key="10">
    <source>
        <dbReference type="HAMAP-Rule" id="MF_02019"/>
    </source>
</evidence>
<dbReference type="PANTHER" id="PTHR43024">
    <property type="entry name" value="UDP-N-ACETYLMURAMOYL-TRIPEPTIDE--D-ALANYL-D-ALANINE LIGASE"/>
    <property type="match status" value="1"/>
</dbReference>
<evidence type="ECO:0000256" key="7">
    <source>
        <dbReference type="ARBA" id="ARBA00022984"/>
    </source>
</evidence>
<dbReference type="GO" id="GO:0051301">
    <property type="term" value="P:cell division"/>
    <property type="evidence" value="ECO:0007669"/>
    <property type="project" value="UniProtKB-KW"/>
</dbReference>
<evidence type="ECO:0000256" key="2">
    <source>
        <dbReference type="ARBA" id="ARBA00022598"/>
    </source>
</evidence>
<gene>
    <name evidence="10" type="primary">murF</name>
    <name evidence="15" type="ORF">QX51_16480</name>
</gene>
<evidence type="ECO:0000313" key="16">
    <source>
        <dbReference type="Proteomes" id="UP000031189"/>
    </source>
</evidence>
<dbReference type="AlphaFoldDB" id="A0A0B3VSV5"/>
<dbReference type="SUPFAM" id="SSF63418">
    <property type="entry name" value="MurE/MurF N-terminal domain"/>
    <property type="match status" value="1"/>
</dbReference>
<dbReference type="InterPro" id="IPR036615">
    <property type="entry name" value="Mur_ligase_C_dom_sf"/>
</dbReference>
<dbReference type="NCBIfam" id="TIGR01143">
    <property type="entry name" value="murF"/>
    <property type="match status" value="1"/>
</dbReference>
<feature type="domain" description="Mur ligase N-terminal catalytic" evidence="12">
    <location>
        <begin position="30"/>
        <end position="102"/>
    </location>
</feature>
<dbReference type="InterPro" id="IPR036565">
    <property type="entry name" value="Mur-like_cat_sf"/>
</dbReference>
<dbReference type="HAMAP" id="MF_02019">
    <property type="entry name" value="MurF"/>
    <property type="match status" value="1"/>
</dbReference>
<keyword evidence="2 10" id="KW-0436">Ligase</keyword>
<keyword evidence="1 10" id="KW-0963">Cytoplasm</keyword>
<evidence type="ECO:0000256" key="5">
    <source>
        <dbReference type="ARBA" id="ARBA00022840"/>
    </source>
</evidence>
<evidence type="ECO:0000259" key="13">
    <source>
        <dbReference type="Pfam" id="PF02875"/>
    </source>
</evidence>
<reference evidence="15 16" key="1">
    <citation type="submission" date="2014-12" db="EMBL/GenBank/DDBJ databases">
        <title>Draft genome sequence of Terrisporobacter sp. 08-306576, isolated from the blood culture of a bacteremia patient.</title>
        <authorList>
            <person name="Lund L.C."/>
            <person name="Sydenham T.V."/>
            <person name="Hogh S.V."/>
            <person name="Skov M.N."/>
            <person name="Kemp M."/>
            <person name="Justesen U.S."/>
        </authorList>
    </citation>
    <scope>NUCLEOTIDE SEQUENCE [LARGE SCALE GENOMIC DNA]</scope>
    <source>
        <strain evidence="15 16">08-306576</strain>
    </source>
</reference>
<keyword evidence="9 10" id="KW-0961">Cell wall biogenesis/degradation</keyword>
<keyword evidence="4 10" id="KW-0547">Nucleotide-binding</keyword>
<evidence type="ECO:0000256" key="1">
    <source>
        <dbReference type="ARBA" id="ARBA00022490"/>
    </source>
</evidence>
<dbReference type="GO" id="GO:0008360">
    <property type="term" value="P:regulation of cell shape"/>
    <property type="evidence" value="ECO:0007669"/>
    <property type="project" value="UniProtKB-KW"/>
</dbReference>
<feature type="domain" description="Mur ligase C-terminal" evidence="13">
    <location>
        <begin position="323"/>
        <end position="445"/>
    </location>
</feature>
<dbReference type="GO" id="GO:0008766">
    <property type="term" value="F:UDP-N-acetylmuramoylalanyl-D-glutamyl-2,6-diaminopimelate-D-alanyl-D-alanine ligase activity"/>
    <property type="evidence" value="ECO:0007669"/>
    <property type="project" value="RHEA"/>
</dbReference>
<comment type="subcellular location">
    <subcellularLocation>
        <location evidence="10 11">Cytoplasm</location>
    </subcellularLocation>
</comment>
<dbReference type="InterPro" id="IPR004101">
    <property type="entry name" value="Mur_ligase_C"/>
</dbReference>
<dbReference type="PANTHER" id="PTHR43024:SF1">
    <property type="entry name" value="UDP-N-ACETYLMURAMOYL-TRIPEPTIDE--D-ALANYL-D-ALANINE LIGASE"/>
    <property type="match status" value="1"/>
</dbReference>
<comment type="function">
    <text evidence="10 11">Involved in cell wall formation. Catalyzes the final step in the synthesis of UDP-N-acetylmuramoyl-pentapeptide, the precursor of murein.</text>
</comment>
<proteinExistence type="inferred from homology"/>
<keyword evidence="3 10" id="KW-0132">Cell division</keyword>
<dbReference type="GO" id="GO:0009252">
    <property type="term" value="P:peptidoglycan biosynthetic process"/>
    <property type="evidence" value="ECO:0007669"/>
    <property type="project" value="UniProtKB-UniRule"/>
</dbReference>
<accession>A0A0B3VSV5</accession>
<evidence type="ECO:0000256" key="3">
    <source>
        <dbReference type="ARBA" id="ARBA00022618"/>
    </source>
</evidence>
<dbReference type="RefSeq" id="WP_039680996.1">
    <property type="nucleotide sequence ID" value="NZ_JAWGXO010000015.1"/>
</dbReference>
<dbReference type="Pfam" id="PF08245">
    <property type="entry name" value="Mur_ligase_M"/>
    <property type="match status" value="1"/>
</dbReference>
<evidence type="ECO:0000313" key="15">
    <source>
        <dbReference type="EMBL" id="KHS55918.1"/>
    </source>
</evidence>
<dbReference type="Pfam" id="PF01225">
    <property type="entry name" value="Mur_ligase"/>
    <property type="match status" value="1"/>
</dbReference>
<dbReference type="InterPro" id="IPR035911">
    <property type="entry name" value="MurE/MurF_N"/>
</dbReference>
<dbReference type="Gene3D" id="3.40.1390.10">
    <property type="entry name" value="MurE/MurF, N-terminal domain"/>
    <property type="match status" value="1"/>
</dbReference>
<sequence>MEYLTIKELILASEGQLVSKCNEEILVNDIVIDSRKASKDNVFVAIVGENLDGHDFINLAINQGCKTIIKNKNNNVDIENKEINVIEVNNTEIALGDIARFYKNKFEIPFIAVTGSVGKTTTRDMVHSTISAKYNSLKNVGNLNNQFGVPLTLFNLNKGHECAVIEMGMSGFNEIEYLVNIVHPQIGIISNVGYSHVEHLGSRDGIFKAKMEITTNFDESSLLIVNGDDDCLKTLKNKDLVYKLKTFGFEKNNDIYCESFEMDEDSINFRAVIDGKKEEFFIPTVGKHNIYNAMAAILVGINLNMTIEEIKDGLKNFQCTKNRLDIIKNNNLTIIDSVYNASIDSMTAALNILGRYESRRVAILGDMFEMGEFAEFGHRQVGKAALENVDILIAIGKDAEFIVKELKESNMNPDNLYHFETKEEAIEKLDEIIKANDTILVKASRGMHLEKIVEHLNK</sequence>
<dbReference type="Pfam" id="PF02875">
    <property type="entry name" value="Mur_ligase_C"/>
    <property type="match status" value="1"/>
</dbReference>
<dbReference type="InterPro" id="IPR000713">
    <property type="entry name" value="Mur_ligase_N"/>
</dbReference>
<evidence type="ECO:0000256" key="8">
    <source>
        <dbReference type="ARBA" id="ARBA00023306"/>
    </source>
</evidence>